<dbReference type="SUPFAM" id="SSF52172">
    <property type="entry name" value="CheY-like"/>
    <property type="match status" value="1"/>
</dbReference>
<dbReference type="GO" id="GO:0000160">
    <property type="term" value="P:phosphorelay signal transduction system"/>
    <property type="evidence" value="ECO:0007669"/>
    <property type="project" value="InterPro"/>
</dbReference>
<dbReference type="AlphaFoldDB" id="I4I404"/>
<comment type="caution">
    <text evidence="3">The sequence shown here is derived from an EMBL/GenBank/DDBJ whole genome shotgun (WGS) entry which is preliminary data.</text>
</comment>
<dbReference type="InterPro" id="IPR001789">
    <property type="entry name" value="Sig_transdc_resp-reg_receiver"/>
</dbReference>
<feature type="modified residue" description="4-aspartylphosphate" evidence="1">
    <location>
        <position position="72"/>
    </location>
</feature>
<reference evidence="3 4" key="1">
    <citation type="submission" date="2012-04" db="EMBL/GenBank/DDBJ databases">
        <authorList>
            <person name="Genoscope - CEA"/>
        </authorList>
    </citation>
    <scope>NUCLEOTIDE SEQUENCE [LARGE SCALE GENOMIC DNA]</scope>
    <source>
        <strain evidence="3 4">9809</strain>
    </source>
</reference>
<dbReference type="Proteomes" id="UP000004775">
    <property type="component" value="Unassembled WGS sequence"/>
</dbReference>
<protein>
    <submittedName>
        <fullName evidence="3">Response regulator rcp1</fullName>
    </submittedName>
</protein>
<dbReference type="EMBL" id="CAIO01000496">
    <property type="protein sequence ID" value="CCI29028.1"/>
    <property type="molecule type" value="Genomic_DNA"/>
</dbReference>
<sequence length="151" mass="17245">MTSVSAGEDVPHKIILLVEDSKADIRLIQEALKTSTVPHELVIVRDGVNAMDYLRREGEYLDSPRPNLILLDLNLPRKDGREVLAEIKNDPSLKRIPVVVLTTSRNEEDIFYSYELHVNCYITKSRNLNDLFKIVKNIEAFWLETATLPGE</sequence>
<dbReference type="PANTHER" id="PTHR44520">
    <property type="entry name" value="RESPONSE REGULATOR RCP1-RELATED"/>
    <property type="match status" value="1"/>
</dbReference>
<dbReference type="Pfam" id="PF00072">
    <property type="entry name" value="Response_reg"/>
    <property type="match status" value="1"/>
</dbReference>
<proteinExistence type="predicted"/>
<dbReference type="Gene3D" id="3.40.50.2300">
    <property type="match status" value="1"/>
</dbReference>
<dbReference type="HOGENOM" id="CLU_000445_69_17_3"/>
<dbReference type="InterPro" id="IPR011006">
    <property type="entry name" value="CheY-like_superfamily"/>
</dbReference>
<dbReference type="CDD" id="cd17557">
    <property type="entry name" value="REC_Rcp-like"/>
    <property type="match status" value="1"/>
</dbReference>
<gene>
    <name evidence="3" type="primary">rcp</name>
    <name evidence="3" type="ORF">MICAH_5450004</name>
</gene>
<evidence type="ECO:0000259" key="2">
    <source>
        <dbReference type="PROSITE" id="PS50110"/>
    </source>
</evidence>
<name>I4I404_MICAE</name>
<accession>I4I404</accession>
<evidence type="ECO:0000256" key="1">
    <source>
        <dbReference type="PROSITE-ProRule" id="PRU00169"/>
    </source>
</evidence>
<organism evidence="3 4">
    <name type="scientific">Microcystis aeruginosa PCC 9809</name>
    <dbReference type="NCBI Taxonomy" id="1160285"/>
    <lineage>
        <taxon>Bacteria</taxon>
        <taxon>Bacillati</taxon>
        <taxon>Cyanobacteriota</taxon>
        <taxon>Cyanophyceae</taxon>
        <taxon>Oscillatoriophycideae</taxon>
        <taxon>Chroococcales</taxon>
        <taxon>Microcystaceae</taxon>
        <taxon>Microcystis</taxon>
    </lineage>
</organism>
<dbReference type="SMART" id="SM00448">
    <property type="entry name" value="REC"/>
    <property type="match status" value="1"/>
</dbReference>
<evidence type="ECO:0000313" key="4">
    <source>
        <dbReference type="Proteomes" id="UP000004775"/>
    </source>
</evidence>
<dbReference type="PROSITE" id="PS50110">
    <property type="entry name" value="RESPONSE_REGULATORY"/>
    <property type="match status" value="1"/>
</dbReference>
<dbReference type="PANTHER" id="PTHR44520:SF2">
    <property type="entry name" value="RESPONSE REGULATOR RCP1"/>
    <property type="match status" value="1"/>
</dbReference>
<dbReference type="InterPro" id="IPR052893">
    <property type="entry name" value="TCS_response_regulator"/>
</dbReference>
<keyword evidence="1" id="KW-0597">Phosphoprotein</keyword>
<feature type="domain" description="Response regulatory" evidence="2">
    <location>
        <begin position="14"/>
        <end position="139"/>
    </location>
</feature>
<evidence type="ECO:0000313" key="3">
    <source>
        <dbReference type="EMBL" id="CCI29028.1"/>
    </source>
</evidence>